<evidence type="ECO:0000313" key="1">
    <source>
        <dbReference type="EMBL" id="KAJ8013343.1"/>
    </source>
</evidence>
<accession>A0ACC2HCV9</accession>
<sequence>MGAGLVPGIELSPYGGVYTFCTRPPSPVFISTTAHHPLQLGDVCLSPVRVHDCQVGREVADVLPVSPGADCVLLNTHGVASFAWGLTPRCHASVPRRACLVAGAAVRAN</sequence>
<evidence type="ECO:0000313" key="2">
    <source>
        <dbReference type="Proteomes" id="UP001157502"/>
    </source>
</evidence>
<comment type="caution">
    <text evidence="1">The sequence shown here is derived from an EMBL/GenBank/DDBJ whole genome shotgun (WGS) entry which is preliminary data.</text>
</comment>
<dbReference type="Proteomes" id="UP001157502">
    <property type="component" value="Chromosome 4"/>
</dbReference>
<reference evidence="1" key="1">
    <citation type="submission" date="2021-05" db="EMBL/GenBank/DDBJ databases">
        <authorList>
            <person name="Pan Q."/>
            <person name="Jouanno E."/>
            <person name="Zahm M."/>
            <person name="Klopp C."/>
            <person name="Cabau C."/>
            <person name="Louis A."/>
            <person name="Berthelot C."/>
            <person name="Parey E."/>
            <person name="Roest Crollius H."/>
            <person name="Montfort J."/>
            <person name="Robinson-Rechavi M."/>
            <person name="Bouchez O."/>
            <person name="Lampietro C."/>
            <person name="Lopez Roques C."/>
            <person name="Donnadieu C."/>
            <person name="Postlethwait J."/>
            <person name="Bobe J."/>
            <person name="Dillon D."/>
            <person name="Chandos A."/>
            <person name="von Hippel F."/>
            <person name="Guiguen Y."/>
        </authorList>
    </citation>
    <scope>NUCLEOTIDE SEQUENCE</scope>
    <source>
        <strain evidence="1">YG-Jan2019</strain>
    </source>
</reference>
<gene>
    <name evidence="1" type="ORF">DPEC_G00052280</name>
</gene>
<keyword evidence="2" id="KW-1185">Reference proteome</keyword>
<dbReference type="EMBL" id="CM055731">
    <property type="protein sequence ID" value="KAJ8013343.1"/>
    <property type="molecule type" value="Genomic_DNA"/>
</dbReference>
<organism evidence="1 2">
    <name type="scientific">Dallia pectoralis</name>
    <name type="common">Alaska blackfish</name>
    <dbReference type="NCBI Taxonomy" id="75939"/>
    <lineage>
        <taxon>Eukaryota</taxon>
        <taxon>Metazoa</taxon>
        <taxon>Chordata</taxon>
        <taxon>Craniata</taxon>
        <taxon>Vertebrata</taxon>
        <taxon>Euteleostomi</taxon>
        <taxon>Actinopterygii</taxon>
        <taxon>Neopterygii</taxon>
        <taxon>Teleostei</taxon>
        <taxon>Protacanthopterygii</taxon>
        <taxon>Esociformes</taxon>
        <taxon>Umbridae</taxon>
        <taxon>Dallia</taxon>
    </lineage>
</organism>
<proteinExistence type="predicted"/>
<name>A0ACC2HCV9_DALPE</name>
<protein>
    <submittedName>
        <fullName evidence="1">Uncharacterized protein</fullName>
    </submittedName>
</protein>